<gene>
    <name evidence="1" type="ORF">ACI1P1_11950</name>
</gene>
<dbReference type="Proteomes" id="UP001631969">
    <property type="component" value="Unassembled WGS sequence"/>
</dbReference>
<name>A0ACC7NW73_9BACL</name>
<proteinExistence type="predicted"/>
<evidence type="ECO:0000313" key="1">
    <source>
        <dbReference type="EMBL" id="MFM9328999.1"/>
    </source>
</evidence>
<organism evidence="1 2">
    <name type="scientific">Paenibacillus mesotrionivorans</name>
    <dbReference type="NCBI Taxonomy" id="3160968"/>
    <lineage>
        <taxon>Bacteria</taxon>
        <taxon>Bacillati</taxon>
        <taxon>Bacillota</taxon>
        <taxon>Bacilli</taxon>
        <taxon>Bacillales</taxon>
        <taxon>Paenibacillaceae</taxon>
        <taxon>Paenibacillus</taxon>
    </lineage>
</organism>
<accession>A0ACC7NW73</accession>
<evidence type="ECO:0000313" key="2">
    <source>
        <dbReference type="Proteomes" id="UP001631969"/>
    </source>
</evidence>
<reference evidence="1" key="1">
    <citation type="submission" date="2024-12" db="EMBL/GenBank/DDBJ databases">
        <authorList>
            <person name="Wu N."/>
        </authorList>
    </citation>
    <scope>NUCLEOTIDE SEQUENCE</scope>
    <source>
        <strain evidence="1">P15</strain>
    </source>
</reference>
<sequence length="386" mass="44596">METLKVIDKTYDSKLHAISISITMSINDYLELCGERIKQSHYQRRVLPPSRNKVFKRLIQDLKEGCTIPTISLAILANKDISYEDDLNEIENKLSAINSDEVSILDGIQRTNCLLQVRSELKEEQLNRFLNSKLRLELWVNISMMSLLYRMVALNAGQTAMTLRHQLEILHAPLKGKLTELIPDLELFEEGKEVRKRVKALQYQFADVIEGFMAFIQGAPEIDKQNEVAQRLERIDFLESHSNKLDDTNKQIEVFAFIISQLDLAISDKYEKIREWLPEYSGSYSILASVPTLSGICAAWGKGYLKFGAEYMEVASNKLLEELKNGDSEDPLHLQMFSEIKQGSQNKRIGEFERRLVFRAFLEFIEEQDPTLFDNYWSKALRREGE</sequence>
<keyword evidence="2" id="KW-1185">Reference proteome</keyword>
<dbReference type="EMBL" id="JBJURJ010000007">
    <property type="protein sequence ID" value="MFM9328999.1"/>
    <property type="molecule type" value="Genomic_DNA"/>
</dbReference>
<protein>
    <submittedName>
        <fullName evidence="1">Uncharacterized protein</fullName>
    </submittedName>
</protein>
<comment type="caution">
    <text evidence="1">The sequence shown here is derived from an EMBL/GenBank/DDBJ whole genome shotgun (WGS) entry which is preliminary data.</text>
</comment>